<dbReference type="PANTHER" id="PTHR40590:SF1">
    <property type="entry name" value="CYTOPLASMIC PROTEIN"/>
    <property type="match status" value="1"/>
</dbReference>
<sequence length="251" mass="27683">MYYTILGTQVRILGSLHFFPESAAGGLPSRVEHALKYPDYIWLEHPPKDLAPEGFQPSGATLNGQIPPELWGLLVAAYVPDVLPDQLARLKLWRALLGLTGRVLKTRPGVEEQIQARLTQMQRRAEFIETAGELAALLDAVPLDDGIKALRMALDRRDLAQADFEALYAAWVQGDPVKVDAVMQTMPIAGISSMYEAVFERRNQTWAQRVQKHLVPAGQKILLVVGAGHLVGRGNLLSHLRAEGLESALIE</sequence>
<proteinExistence type="predicted"/>
<dbReference type="InterPro" id="IPR002816">
    <property type="entry name" value="TraB/PrgY/GumN_fam"/>
</dbReference>
<accession>A0A3P3EM34</accession>
<gene>
    <name evidence="1" type="ORF">EH244_15545</name>
</gene>
<evidence type="ECO:0000313" key="1">
    <source>
        <dbReference type="EMBL" id="RRH87473.1"/>
    </source>
</evidence>
<reference evidence="1 2" key="1">
    <citation type="submission" date="2018-11" db="EMBL/GenBank/DDBJ databases">
        <title>The genome of Variovorax sp T529.</title>
        <authorList>
            <person name="Gao J."/>
        </authorList>
    </citation>
    <scope>NUCLEOTIDE SEQUENCE [LARGE SCALE GENOMIC DNA]</scope>
    <source>
        <strain evidence="1 2">T529</strain>
    </source>
</reference>
<dbReference type="AlphaFoldDB" id="A0A3P3EM34"/>
<comment type="caution">
    <text evidence="1">The sequence shown here is derived from an EMBL/GenBank/DDBJ whole genome shotgun (WGS) entry which is preliminary data.</text>
</comment>
<dbReference type="Pfam" id="PF01963">
    <property type="entry name" value="TraB_PrgY_gumN"/>
    <property type="match status" value="1"/>
</dbReference>
<organism evidence="1 2">
    <name type="scientific">Variovorax beijingensis</name>
    <dbReference type="NCBI Taxonomy" id="2496117"/>
    <lineage>
        <taxon>Bacteria</taxon>
        <taxon>Pseudomonadati</taxon>
        <taxon>Pseudomonadota</taxon>
        <taxon>Betaproteobacteria</taxon>
        <taxon>Burkholderiales</taxon>
        <taxon>Comamonadaceae</taxon>
        <taxon>Variovorax</taxon>
    </lineage>
</organism>
<dbReference type="EMBL" id="RQXU01000008">
    <property type="protein sequence ID" value="RRH87473.1"/>
    <property type="molecule type" value="Genomic_DNA"/>
</dbReference>
<dbReference type="RefSeq" id="WP_124959263.1">
    <property type="nucleotide sequence ID" value="NZ_RQXU01000008.1"/>
</dbReference>
<dbReference type="Proteomes" id="UP000271590">
    <property type="component" value="Unassembled WGS sequence"/>
</dbReference>
<evidence type="ECO:0000313" key="2">
    <source>
        <dbReference type="Proteomes" id="UP000271590"/>
    </source>
</evidence>
<dbReference type="InterPro" id="IPR047111">
    <property type="entry name" value="YbaP-like"/>
</dbReference>
<protein>
    <submittedName>
        <fullName evidence="1">TraB/GumN family protein</fullName>
    </submittedName>
</protein>
<dbReference type="CDD" id="cd14789">
    <property type="entry name" value="Tiki"/>
    <property type="match status" value="1"/>
</dbReference>
<dbReference type="PANTHER" id="PTHR40590">
    <property type="entry name" value="CYTOPLASMIC PROTEIN-RELATED"/>
    <property type="match status" value="1"/>
</dbReference>
<name>A0A3P3EM34_9BURK</name>